<comment type="catalytic activity">
    <reaction evidence="2">
        <text>6-hydroxymethyl-7,8-dihydropterin + ATP = (7,8-dihydropterin-6-yl)methyl diphosphate + AMP + H(+)</text>
        <dbReference type="Rhea" id="RHEA:11412"/>
        <dbReference type="ChEBI" id="CHEBI:15378"/>
        <dbReference type="ChEBI" id="CHEBI:30616"/>
        <dbReference type="ChEBI" id="CHEBI:44841"/>
        <dbReference type="ChEBI" id="CHEBI:72950"/>
        <dbReference type="ChEBI" id="CHEBI:456215"/>
        <dbReference type="EC" id="2.7.6.3"/>
    </reaction>
</comment>
<evidence type="ECO:0000313" key="18">
    <source>
        <dbReference type="Proteomes" id="UP000237144"/>
    </source>
</evidence>
<dbReference type="Gene3D" id="3.30.70.560">
    <property type="entry name" value="7,8-Dihydro-6-hydroxymethylpterin-pyrophosphokinase HPPK"/>
    <property type="match status" value="1"/>
</dbReference>
<dbReference type="SUPFAM" id="SSF55620">
    <property type="entry name" value="Tetrahydrobiopterin biosynthesis enzymes-like"/>
    <property type="match status" value="2"/>
</dbReference>
<dbReference type="SUPFAM" id="SSF51717">
    <property type="entry name" value="Dihydropteroate synthetase-like"/>
    <property type="match status" value="1"/>
</dbReference>
<dbReference type="CDD" id="cd00483">
    <property type="entry name" value="HPPK"/>
    <property type="match status" value="1"/>
</dbReference>
<dbReference type="PANTHER" id="PTHR20941">
    <property type="entry name" value="FOLATE SYNTHESIS PROTEINS"/>
    <property type="match status" value="1"/>
</dbReference>
<dbReference type="PROSITE" id="PS00794">
    <property type="entry name" value="HPPK"/>
    <property type="match status" value="1"/>
</dbReference>
<dbReference type="GO" id="GO:0005740">
    <property type="term" value="C:mitochondrial envelope"/>
    <property type="evidence" value="ECO:0007669"/>
    <property type="project" value="TreeGrafter"/>
</dbReference>
<comment type="similarity">
    <text evidence="7">In the C-terminal section; belongs to the DHPS family.</text>
</comment>
<proteinExistence type="inferred from homology"/>
<dbReference type="GO" id="GO:0004150">
    <property type="term" value="F:dihydroneopterin aldolase activity"/>
    <property type="evidence" value="ECO:0007669"/>
    <property type="project" value="InterPro"/>
</dbReference>
<keyword evidence="12" id="KW-0067">ATP-binding</keyword>
<keyword evidence="8" id="KW-0808">Transferase</keyword>
<keyword evidence="14" id="KW-0289">Folate biosynthesis</keyword>
<dbReference type="GO" id="GO:0016301">
    <property type="term" value="F:kinase activity"/>
    <property type="evidence" value="ECO:0007669"/>
    <property type="project" value="UniProtKB-KW"/>
</dbReference>
<keyword evidence="13" id="KW-0460">Magnesium</keyword>
<evidence type="ECO:0000256" key="6">
    <source>
        <dbReference type="ARBA" id="ARBA00009640"/>
    </source>
</evidence>
<dbReference type="GO" id="GO:0046654">
    <property type="term" value="P:tetrahydrofolate biosynthetic process"/>
    <property type="evidence" value="ECO:0007669"/>
    <property type="project" value="UniProtKB-UniPathway"/>
</dbReference>
<dbReference type="InterPro" id="IPR011005">
    <property type="entry name" value="Dihydropteroate_synth-like_sf"/>
</dbReference>
<dbReference type="UniPathway" id="UPA00077">
    <property type="reaction ID" value="UER00155"/>
</dbReference>
<evidence type="ECO:0000256" key="3">
    <source>
        <dbReference type="ARBA" id="ARBA00001946"/>
    </source>
</evidence>
<dbReference type="GO" id="GO:0004156">
    <property type="term" value="F:dihydropteroate synthase activity"/>
    <property type="evidence" value="ECO:0007669"/>
    <property type="project" value="UniProtKB-EC"/>
</dbReference>
<dbReference type="GO" id="GO:0005524">
    <property type="term" value="F:ATP binding"/>
    <property type="evidence" value="ECO:0007669"/>
    <property type="project" value="UniProtKB-KW"/>
</dbReference>
<reference evidence="17 18" key="1">
    <citation type="journal article" date="2018" name="Front. Microbiol.">
        <title>Prospects for Fungal Bioremediation of Acidic Radioactive Waste Sites: Characterization and Genome Sequence of Rhodotorula taiwanensis MD1149.</title>
        <authorList>
            <person name="Tkavc R."/>
            <person name="Matrosova V.Y."/>
            <person name="Grichenko O.E."/>
            <person name="Gostincar C."/>
            <person name="Volpe R.P."/>
            <person name="Klimenkova P."/>
            <person name="Gaidamakova E.K."/>
            <person name="Zhou C.E."/>
            <person name="Stewart B.J."/>
            <person name="Lyman M.G."/>
            <person name="Malfatti S.A."/>
            <person name="Rubinfeld B."/>
            <person name="Courtot M."/>
            <person name="Singh J."/>
            <person name="Dalgard C.L."/>
            <person name="Hamilton T."/>
            <person name="Frey K.G."/>
            <person name="Gunde-Cimerman N."/>
            <person name="Dugan L."/>
            <person name="Daly M.J."/>
        </authorList>
    </citation>
    <scope>NUCLEOTIDE SEQUENCE [LARGE SCALE GENOMIC DNA]</scope>
    <source>
        <strain evidence="17 18">MD1149</strain>
    </source>
</reference>
<keyword evidence="9" id="KW-0479">Metal-binding</keyword>
<evidence type="ECO:0000256" key="14">
    <source>
        <dbReference type="ARBA" id="ARBA00022909"/>
    </source>
</evidence>
<comment type="catalytic activity">
    <reaction evidence="1">
        <text>(7,8-dihydropterin-6-yl)methyl diphosphate + 4-aminobenzoate = 7,8-dihydropteroate + diphosphate</text>
        <dbReference type="Rhea" id="RHEA:19949"/>
        <dbReference type="ChEBI" id="CHEBI:17836"/>
        <dbReference type="ChEBI" id="CHEBI:17839"/>
        <dbReference type="ChEBI" id="CHEBI:33019"/>
        <dbReference type="ChEBI" id="CHEBI:72950"/>
        <dbReference type="EC" id="2.5.1.15"/>
    </reaction>
</comment>
<dbReference type="InterPro" id="IPR006157">
    <property type="entry name" value="FolB_dom"/>
</dbReference>
<evidence type="ECO:0000313" key="17">
    <source>
        <dbReference type="EMBL" id="POY73790.1"/>
    </source>
</evidence>
<evidence type="ECO:0000259" key="16">
    <source>
        <dbReference type="PROSITE" id="PS50972"/>
    </source>
</evidence>
<evidence type="ECO:0000256" key="15">
    <source>
        <dbReference type="ARBA" id="ARBA00023268"/>
    </source>
</evidence>
<evidence type="ECO:0000256" key="13">
    <source>
        <dbReference type="ARBA" id="ARBA00022842"/>
    </source>
</evidence>
<sequence>MSDVISVTELHLRSSRLEPDLWQRPHKLQPVVVSLQVYTNIDNEAHCDNLLAGSLNYGAITKQLELEFDQLERANESDDQLGLEIVAELLAHAVLFKCHAPNVTLQVERPRALLTASAVGLSITRAKSDYLAVEPHRLDLALAADNLAADTFYIRQLRRQIIIGLNPGERIDQQEVIVDLEFKHGPIDLSCADMHYLLPREVVRPGWQGWRGAVKRVEQHLSTSAPLTIEHLVVALSSLLLTPEPMRTVLDSSQDVTSEPAWSVPETTVRVSKPSALMFAKFPAVQVTRTRSHFPHLFGQAAPPPKVVPTQYQQRRDLSSSAIVRPVTARTASAFRAQVTDQAPFSTSTSTRTADHEQQPQQPLIRTAFIGLGTNLGSRPGNLNDAVTLLDEALRKEDGGRGRVVETSWMYESEAMYHEEQDKFLNAAIKIETSLEPVRLLDVLKDIESRLGRDFSTFRNGPRVIDLDLLLYDQVVYDSSEQQGSEENGGEGKKKRWLKVPHASIREREFVLRPLVDIAPDFVHPVYEKPISALLKDLTGSASFRSTVHRVFPLSQARVHPYSRADPSRGLRTTTGKWAKGSNNLEHLGVAAAPSSAVADGDRKTLIMSILNMTPDSFSDGKLERLSDVQVALREVEEHLEAGADIVDVGGMSTRPGAEDVQPRDEVERVVPIIEAIRARFDQLRSGGGKAPNGTTSAATSELHEAPLVISIDTFRPDVARAAIRAGADLINDVYGSREPGMLETMADLACPVVLMHSRGNPSTMTSLTDYSADGGVVAGVRREMEEMVRRAGEAGVRRWNVILDPGFGFAKTGSQNLVLLRSLDNLFRASPTLSGFPVLIGLSRKKFLAADKKVARDRRFETVAAVACAAQSGWCEIARVHDTADARDALTFTDRLVASKEAS</sequence>
<dbReference type="Proteomes" id="UP000237144">
    <property type="component" value="Unassembled WGS sequence"/>
</dbReference>
<keyword evidence="10" id="KW-0547">Nucleotide-binding</keyword>
<dbReference type="AlphaFoldDB" id="A0A2S5BAI3"/>
<evidence type="ECO:0000256" key="9">
    <source>
        <dbReference type="ARBA" id="ARBA00022723"/>
    </source>
</evidence>
<dbReference type="InterPro" id="IPR000550">
    <property type="entry name" value="Hppk"/>
</dbReference>
<comment type="caution">
    <text evidence="17">The sequence shown here is derived from an EMBL/GenBank/DDBJ whole genome shotgun (WGS) entry which is preliminary data.</text>
</comment>
<dbReference type="STRING" id="741276.A0A2S5BAI3"/>
<dbReference type="InterPro" id="IPR006390">
    <property type="entry name" value="DHP_synth_dom"/>
</dbReference>
<dbReference type="GO" id="GO:0046872">
    <property type="term" value="F:metal ion binding"/>
    <property type="evidence" value="ECO:0007669"/>
    <property type="project" value="UniProtKB-KW"/>
</dbReference>
<protein>
    <recommendedName>
        <fullName evidence="16">Pterin-binding domain-containing protein</fullName>
    </recommendedName>
</protein>
<dbReference type="Pfam" id="PF00809">
    <property type="entry name" value="Pterin_bind"/>
    <property type="match status" value="2"/>
</dbReference>
<evidence type="ECO:0000256" key="11">
    <source>
        <dbReference type="ARBA" id="ARBA00022777"/>
    </source>
</evidence>
<dbReference type="InterPro" id="IPR043133">
    <property type="entry name" value="GTP-CH-I_C/QueF"/>
</dbReference>
<dbReference type="Gene3D" id="3.20.20.20">
    <property type="entry name" value="Dihydropteroate synthase-like"/>
    <property type="match status" value="1"/>
</dbReference>
<comment type="pathway">
    <text evidence="4">Cofactor biosynthesis; tetrahydrofolate biosynthesis; 7,8-dihydrofolate from 2-amino-4-hydroxy-6-hydroxymethyl-7,8-dihydropteridine diphosphate and 4-aminobenzoate: step 1/2.</text>
</comment>
<evidence type="ECO:0000256" key="4">
    <source>
        <dbReference type="ARBA" id="ARBA00004763"/>
    </source>
</evidence>
<accession>A0A2S5BAI3</accession>
<organism evidence="17 18">
    <name type="scientific">Rhodotorula taiwanensis</name>
    <dbReference type="NCBI Taxonomy" id="741276"/>
    <lineage>
        <taxon>Eukaryota</taxon>
        <taxon>Fungi</taxon>
        <taxon>Dikarya</taxon>
        <taxon>Basidiomycota</taxon>
        <taxon>Pucciniomycotina</taxon>
        <taxon>Microbotryomycetes</taxon>
        <taxon>Sporidiobolales</taxon>
        <taxon>Sporidiobolaceae</taxon>
        <taxon>Rhodotorula</taxon>
    </lineage>
</organism>
<evidence type="ECO:0000256" key="12">
    <source>
        <dbReference type="ARBA" id="ARBA00022840"/>
    </source>
</evidence>
<feature type="domain" description="Pterin-binding" evidence="16">
    <location>
        <begin position="605"/>
        <end position="892"/>
    </location>
</feature>
<keyword evidence="11" id="KW-0418">Kinase</keyword>
<dbReference type="PANTHER" id="PTHR20941:SF1">
    <property type="entry name" value="FOLIC ACID SYNTHESIS PROTEIN FOL1"/>
    <property type="match status" value="1"/>
</dbReference>
<evidence type="ECO:0000256" key="2">
    <source>
        <dbReference type="ARBA" id="ARBA00000198"/>
    </source>
</evidence>
<dbReference type="GO" id="GO:0046656">
    <property type="term" value="P:folic acid biosynthetic process"/>
    <property type="evidence" value="ECO:0007669"/>
    <property type="project" value="UniProtKB-KW"/>
</dbReference>
<dbReference type="SMART" id="SM00905">
    <property type="entry name" value="FolB"/>
    <property type="match status" value="1"/>
</dbReference>
<dbReference type="PROSITE" id="PS50972">
    <property type="entry name" value="PTERIN_BINDING"/>
    <property type="match status" value="1"/>
</dbReference>
<evidence type="ECO:0000256" key="10">
    <source>
        <dbReference type="ARBA" id="ARBA00022741"/>
    </source>
</evidence>
<keyword evidence="15" id="KW-0511">Multifunctional enzyme</keyword>
<dbReference type="SUPFAM" id="SSF55083">
    <property type="entry name" value="6-hydroxymethyl-7,8-dihydropterin pyrophosphokinase, HPPK"/>
    <property type="match status" value="1"/>
</dbReference>
<evidence type="ECO:0000256" key="1">
    <source>
        <dbReference type="ARBA" id="ARBA00000012"/>
    </source>
</evidence>
<dbReference type="Gene3D" id="3.30.1130.10">
    <property type="match status" value="2"/>
</dbReference>
<keyword evidence="18" id="KW-1185">Reference proteome</keyword>
<dbReference type="EMBL" id="PJQD01000035">
    <property type="protein sequence ID" value="POY73790.1"/>
    <property type="molecule type" value="Genomic_DNA"/>
</dbReference>
<evidence type="ECO:0000256" key="7">
    <source>
        <dbReference type="ARBA" id="ARBA00009951"/>
    </source>
</evidence>
<comment type="pathway">
    <text evidence="5">Cofactor biosynthesis; tetrahydrofolate biosynthesis; 2-amino-4-hydroxy-6-hydroxymethyl-7,8-dihydropteridine diphosphate from 7,8-dihydroneopterin triphosphate: step 4/4.</text>
</comment>
<dbReference type="NCBIfam" id="TIGR01498">
    <property type="entry name" value="folK"/>
    <property type="match status" value="1"/>
</dbReference>
<comment type="similarity">
    <text evidence="6">In the N-terminal section; belongs to the DHNA family.</text>
</comment>
<dbReference type="OrthoDB" id="615426at2759"/>
<dbReference type="InterPro" id="IPR045031">
    <property type="entry name" value="DHP_synth-like"/>
</dbReference>
<comment type="cofactor">
    <cofactor evidence="3">
        <name>Mg(2+)</name>
        <dbReference type="ChEBI" id="CHEBI:18420"/>
    </cofactor>
</comment>
<dbReference type="InterPro" id="IPR000489">
    <property type="entry name" value="Pterin-binding_dom"/>
</dbReference>
<dbReference type="GO" id="GO:0003848">
    <property type="term" value="F:2-amino-4-hydroxy-6-hydroxymethyldihydropteridine diphosphokinase activity"/>
    <property type="evidence" value="ECO:0007669"/>
    <property type="project" value="UniProtKB-EC"/>
</dbReference>
<dbReference type="Pfam" id="PF01288">
    <property type="entry name" value="HPPK"/>
    <property type="match status" value="1"/>
</dbReference>
<name>A0A2S5BAI3_9BASI</name>
<dbReference type="CDD" id="cd00739">
    <property type="entry name" value="DHPS"/>
    <property type="match status" value="1"/>
</dbReference>
<dbReference type="InterPro" id="IPR035907">
    <property type="entry name" value="Hppk_sf"/>
</dbReference>
<gene>
    <name evidence="17" type="ORF">BMF94_3331</name>
</gene>
<evidence type="ECO:0000256" key="8">
    <source>
        <dbReference type="ARBA" id="ARBA00022679"/>
    </source>
</evidence>
<dbReference type="PROSITE" id="PS00793">
    <property type="entry name" value="DHPS_2"/>
    <property type="match status" value="1"/>
</dbReference>
<evidence type="ECO:0000256" key="5">
    <source>
        <dbReference type="ARBA" id="ARBA00005051"/>
    </source>
</evidence>